<dbReference type="AlphaFoldDB" id="A0A6C0L6I6"/>
<organism evidence="1">
    <name type="scientific">Pseudomonas aeruginosa</name>
    <dbReference type="NCBI Taxonomy" id="287"/>
    <lineage>
        <taxon>Bacteria</taxon>
        <taxon>Pseudomonadati</taxon>
        <taxon>Pseudomonadota</taxon>
        <taxon>Gammaproteobacteria</taxon>
        <taxon>Pseudomonadales</taxon>
        <taxon>Pseudomonadaceae</taxon>
        <taxon>Pseudomonas</taxon>
    </lineage>
</organism>
<protein>
    <submittedName>
        <fullName evidence="1">Uncharacterized protein</fullName>
    </submittedName>
</protein>
<geneLocation type="plasmid" evidence="1">
    <name>pNK546b</name>
</geneLocation>
<evidence type="ECO:0000313" key="1">
    <source>
        <dbReference type="EMBL" id="QHU24504.1"/>
    </source>
</evidence>
<dbReference type="RefSeq" id="WP_023093720.1">
    <property type="nucleotide sequence ID" value="NZ_BSAS01000029.1"/>
</dbReference>
<proteinExistence type="predicted"/>
<name>A0A6C0L6I6_PSEAI</name>
<sequence>MPTRLESKTAKGVVLWIDQDAQGLHRLDCAWSGRGKHFDELPRFYRTERGAKQGAALLTGERLTWVQPSPGTTN</sequence>
<reference evidence="1" key="1">
    <citation type="submission" date="2019-10" db="EMBL/GenBank/DDBJ databases">
        <title>Extensively Drug-Resistant Pseudomonas aeruginosa ST664 clone carrying KPC-2-encoding megaplasmid in a burn clinic.</title>
        <authorList>
            <person name="Li Z."/>
            <person name="Cai Z."/>
            <person name="Cai Z."/>
            <person name="Zhang Y."/>
            <person name="Fu T."/>
            <person name="Jin Y."/>
            <person name="Cheng Z."/>
            <person name="Jin S."/>
            <person name="Wu W."/>
            <person name="Yang L."/>
            <person name="Bai F."/>
        </authorList>
    </citation>
    <scope>NUCLEOTIDE SEQUENCE</scope>
    <source>
        <strain evidence="1">NK546</strain>
        <plasmid evidence="1">pNK546b</plasmid>
    </source>
</reference>
<keyword evidence="1" id="KW-0614">Plasmid</keyword>
<accession>A0A6C0L6I6</accession>
<dbReference type="EMBL" id="MN583270">
    <property type="protein sequence ID" value="QHU24504.1"/>
    <property type="molecule type" value="Genomic_DNA"/>
</dbReference>